<dbReference type="InterPro" id="IPR036291">
    <property type="entry name" value="NAD(P)-bd_dom_sf"/>
</dbReference>
<protein>
    <submittedName>
        <fullName evidence="4">Uncharacterized protein</fullName>
    </submittedName>
</protein>
<dbReference type="PRINTS" id="PR00080">
    <property type="entry name" value="SDRFAMILY"/>
</dbReference>
<keyword evidence="2" id="KW-0560">Oxidoreductase</keyword>
<keyword evidence="5" id="KW-1185">Reference proteome</keyword>
<sequence length="302" mass="32822">MGSIGYTAQPSTNGGLTFVSTVHHDTYPTIDASKVDMVGRHVFITGASRGIGQALAVAYAVAGASIIGIAARSDLSSVKEEVEAAALATGRKLPKVITVPLDISDKANIEEALHDLGPAFDFKLDVLVNNAGRMETWKPLGETDFDDWWSSWEVNVRGTSLVTRALLPLLLAAGSLKTVVNVSSIGALMTSAGGSAYQCNKFAVLRLTEFLNVEYGDSQGLLAFSMHPGMVETPLSLNLPKFLHSKLKDTPELMANTTVYLTHQRQEWLAGRYISCNWDMEEFLSRKEEIVSLDKLKMKLMV</sequence>
<evidence type="ECO:0000313" key="4">
    <source>
        <dbReference type="EMBL" id="PGH02025.1"/>
    </source>
</evidence>
<dbReference type="CDD" id="cd05233">
    <property type="entry name" value="SDR_c"/>
    <property type="match status" value="1"/>
</dbReference>
<dbReference type="Pfam" id="PF00106">
    <property type="entry name" value="adh_short"/>
    <property type="match status" value="1"/>
</dbReference>
<gene>
    <name evidence="4" type="ORF">AJ80_08919</name>
</gene>
<comment type="caution">
    <text evidence="4">The sequence shown here is derived from an EMBL/GenBank/DDBJ whole genome shotgun (WGS) entry which is preliminary data.</text>
</comment>
<reference evidence="4 5" key="1">
    <citation type="submission" date="2017-10" db="EMBL/GenBank/DDBJ databases">
        <title>Comparative genomics in systemic dimorphic fungi from Ajellomycetaceae.</title>
        <authorList>
            <person name="Munoz J.F."/>
            <person name="Mcewen J.G."/>
            <person name="Clay O.K."/>
            <person name="Cuomo C.A."/>
        </authorList>
    </citation>
    <scope>NUCLEOTIDE SEQUENCE [LARGE SCALE GENOMIC DNA]</scope>
    <source>
        <strain evidence="4 5">UAMH7299</strain>
    </source>
</reference>
<dbReference type="EMBL" id="PDNA01000229">
    <property type="protein sequence ID" value="PGH02025.1"/>
    <property type="molecule type" value="Genomic_DNA"/>
</dbReference>
<dbReference type="SUPFAM" id="SSF51735">
    <property type="entry name" value="NAD(P)-binding Rossmann-fold domains"/>
    <property type="match status" value="1"/>
</dbReference>
<evidence type="ECO:0000313" key="5">
    <source>
        <dbReference type="Proteomes" id="UP000224634"/>
    </source>
</evidence>
<dbReference type="PANTHER" id="PTHR42901:SF1">
    <property type="entry name" value="ALCOHOL DEHYDROGENASE"/>
    <property type="match status" value="1"/>
</dbReference>
<dbReference type="PRINTS" id="PR00081">
    <property type="entry name" value="GDHRDH"/>
</dbReference>
<evidence type="ECO:0000256" key="1">
    <source>
        <dbReference type="ARBA" id="ARBA00006484"/>
    </source>
</evidence>
<evidence type="ECO:0000256" key="2">
    <source>
        <dbReference type="ARBA" id="ARBA00023002"/>
    </source>
</evidence>
<dbReference type="Proteomes" id="UP000224634">
    <property type="component" value="Unassembled WGS sequence"/>
</dbReference>
<dbReference type="PANTHER" id="PTHR42901">
    <property type="entry name" value="ALCOHOL DEHYDROGENASE"/>
    <property type="match status" value="1"/>
</dbReference>
<dbReference type="Gene3D" id="3.40.50.720">
    <property type="entry name" value="NAD(P)-binding Rossmann-like Domain"/>
    <property type="match status" value="1"/>
</dbReference>
<dbReference type="AlphaFoldDB" id="A0A2B7WZB7"/>
<dbReference type="GO" id="GO:0016491">
    <property type="term" value="F:oxidoreductase activity"/>
    <property type="evidence" value="ECO:0007669"/>
    <property type="project" value="UniProtKB-KW"/>
</dbReference>
<evidence type="ECO:0000256" key="3">
    <source>
        <dbReference type="RuleBase" id="RU000363"/>
    </source>
</evidence>
<accession>A0A2B7WZB7</accession>
<proteinExistence type="inferred from homology"/>
<name>A0A2B7WZB7_POLH7</name>
<comment type="similarity">
    <text evidence="1 3">Belongs to the short-chain dehydrogenases/reductases (SDR) family.</text>
</comment>
<organism evidence="4 5">
    <name type="scientific">Polytolypa hystricis (strain UAMH7299)</name>
    <dbReference type="NCBI Taxonomy" id="1447883"/>
    <lineage>
        <taxon>Eukaryota</taxon>
        <taxon>Fungi</taxon>
        <taxon>Dikarya</taxon>
        <taxon>Ascomycota</taxon>
        <taxon>Pezizomycotina</taxon>
        <taxon>Eurotiomycetes</taxon>
        <taxon>Eurotiomycetidae</taxon>
        <taxon>Onygenales</taxon>
        <taxon>Onygenales incertae sedis</taxon>
        <taxon>Polytolypa</taxon>
    </lineage>
</organism>
<dbReference type="STRING" id="1447883.A0A2B7WZB7"/>
<dbReference type="InterPro" id="IPR002347">
    <property type="entry name" value="SDR_fam"/>
</dbReference>
<dbReference type="OrthoDB" id="1933717at2759"/>